<evidence type="ECO:0000259" key="4">
    <source>
        <dbReference type="PROSITE" id="PS01124"/>
    </source>
</evidence>
<evidence type="ECO:0000313" key="5">
    <source>
        <dbReference type="EMBL" id="WOX06909.1"/>
    </source>
</evidence>
<dbReference type="InterPro" id="IPR037923">
    <property type="entry name" value="HTH-like"/>
</dbReference>
<dbReference type="Pfam" id="PF12833">
    <property type="entry name" value="HTH_18"/>
    <property type="match status" value="1"/>
</dbReference>
<dbReference type="PANTHER" id="PTHR43280:SF30">
    <property type="entry name" value="MMSAB OPERON REGULATORY PROTEIN"/>
    <property type="match status" value="1"/>
</dbReference>
<dbReference type="InterPro" id="IPR018060">
    <property type="entry name" value="HTH_AraC"/>
</dbReference>
<evidence type="ECO:0000313" key="6">
    <source>
        <dbReference type="Proteomes" id="UP001302477"/>
    </source>
</evidence>
<dbReference type="GO" id="GO:0043565">
    <property type="term" value="F:sequence-specific DNA binding"/>
    <property type="evidence" value="ECO:0007669"/>
    <property type="project" value="InterPro"/>
</dbReference>
<dbReference type="PANTHER" id="PTHR43280">
    <property type="entry name" value="ARAC-FAMILY TRANSCRIPTIONAL REGULATOR"/>
    <property type="match status" value="1"/>
</dbReference>
<dbReference type="KEGG" id="mpaf:R5R33_07180"/>
<evidence type="ECO:0000256" key="3">
    <source>
        <dbReference type="ARBA" id="ARBA00023163"/>
    </source>
</evidence>
<keyword evidence="1" id="KW-0805">Transcription regulation</keyword>
<keyword evidence="3" id="KW-0804">Transcription</keyword>
<accession>A0AAU0N1J7</accession>
<feature type="domain" description="HTH araC/xylS-type" evidence="4">
    <location>
        <begin position="240"/>
        <end position="338"/>
    </location>
</feature>
<dbReference type="AlphaFoldDB" id="A0AAU0N1J7"/>
<dbReference type="PROSITE" id="PS00041">
    <property type="entry name" value="HTH_ARAC_FAMILY_1"/>
    <property type="match status" value="1"/>
</dbReference>
<dbReference type="SUPFAM" id="SSF51215">
    <property type="entry name" value="Regulatory protein AraC"/>
    <property type="match status" value="1"/>
</dbReference>
<dbReference type="InterPro" id="IPR018062">
    <property type="entry name" value="HTH_AraC-typ_CS"/>
</dbReference>
<dbReference type="InterPro" id="IPR009057">
    <property type="entry name" value="Homeodomain-like_sf"/>
</dbReference>
<proteinExistence type="predicted"/>
<dbReference type="GO" id="GO:0003700">
    <property type="term" value="F:DNA-binding transcription factor activity"/>
    <property type="evidence" value="ECO:0007669"/>
    <property type="project" value="InterPro"/>
</dbReference>
<dbReference type="Gene3D" id="2.60.120.280">
    <property type="entry name" value="Regulatory protein AraC"/>
    <property type="match status" value="1"/>
</dbReference>
<sequence>MAYLSRRISDIAPGLLPGWSGARLRELFLTQPNAHSFIERWRSKFMPEVTLAPLQVVTFLNEFLATHQLVDNYFESLTIFGASRRKRGELGDIQVSRPLGSSSSWCLMFTTEGSGEFNCIRQTFVSSPGDMLLLAPGALYEFRRHHEDALWESYWFYSKPPEAVMNRLNWSELGPYIYHQRVPVGEIQRIKHIFQQMFELESPTEDLSQAIVENLVEQIFLWSFQYAHRSGGAILDSRVKTALSFISDHLYEDFTIEDVASASGLSRARLSKLFKAYTGRSILQWRDERRMSDACHALAQDNASVQAVAHVVGYDDPLYFSRKFTQIVGVSPRHYQRARQRPSAEE</sequence>
<protein>
    <submittedName>
        <fullName evidence="5">AraC family transcriptional regulator</fullName>
    </submittedName>
</protein>
<reference evidence="5 6" key="1">
    <citation type="submission" date="2023-10" db="EMBL/GenBank/DDBJ databases">
        <title>Description of Microbulbifer bruguierae sp. nov., isolated from the sediments of mangrove plant Bruguiera sexangula and comparative genomic analyses of the genus Microbulbifer.</title>
        <authorList>
            <person name="Long M."/>
        </authorList>
    </citation>
    <scope>NUCLEOTIDE SEQUENCE [LARGE SCALE GENOMIC DNA]</scope>
    <source>
        <strain evidence="5 6">SPO729</strain>
    </source>
</reference>
<keyword evidence="6" id="KW-1185">Reference proteome</keyword>
<dbReference type="EMBL" id="CP137555">
    <property type="protein sequence ID" value="WOX06909.1"/>
    <property type="molecule type" value="Genomic_DNA"/>
</dbReference>
<organism evidence="5 6">
    <name type="scientific">Microbulbifer pacificus</name>
    <dbReference type="NCBI Taxonomy" id="407164"/>
    <lineage>
        <taxon>Bacteria</taxon>
        <taxon>Pseudomonadati</taxon>
        <taxon>Pseudomonadota</taxon>
        <taxon>Gammaproteobacteria</taxon>
        <taxon>Cellvibrionales</taxon>
        <taxon>Microbulbiferaceae</taxon>
        <taxon>Microbulbifer</taxon>
    </lineage>
</organism>
<dbReference type="RefSeq" id="WP_318955344.1">
    <property type="nucleotide sequence ID" value="NZ_CP137555.1"/>
</dbReference>
<dbReference type="SMART" id="SM00342">
    <property type="entry name" value="HTH_ARAC"/>
    <property type="match status" value="1"/>
</dbReference>
<name>A0AAU0N1J7_9GAMM</name>
<evidence type="ECO:0000256" key="2">
    <source>
        <dbReference type="ARBA" id="ARBA00023125"/>
    </source>
</evidence>
<evidence type="ECO:0000256" key="1">
    <source>
        <dbReference type="ARBA" id="ARBA00023015"/>
    </source>
</evidence>
<dbReference type="InterPro" id="IPR003313">
    <property type="entry name" value="AraC-bd"/>
</dbReference>
<dbReference type="Proteomes" id="UP001302477">
    <property type="component" value="Chromosome"/>
</dbReference>
<keyword evidence="2" id="KW-0238">DNA-binding</keyword>
<dbReference type="Gene3D" id="1.10.10.60">
    <property type="entry name" value="Homeodomain-like"/>
    <property type="match status" value="2"/>
</dbReference>
<dbReference type="SUPFAM" id="SSF46689">
    <property type="entry name" value="Homeodomain-like"/>
    <property type="match status" value="2"/>
</dbReference>
<gene>
    <name evidence="5" type="ORF">R5R33_07180</name>
</gene>
<dbReference type="Pfam" id="PF02311">
    <property type="entry name" value="AraC_binding"/>
    <property type="match status" value="1"/>
</dbReference>
<dbReference type="PROSITE" id="PS01124">
    <property type="entry name" value="HTH_ARAC_FAMILY_2"/>
    <property type="match status" value="1"/>
</dbReference>